<keyword evidence="10" id="KW-1185">Reference proteome</keyword>
<feature type="domain" description="Cytochrome b561 bacterial/Ni-hydrogenase" evidence="8">
    <location>
        <begin position="10"/>
        <end position="206"/>
    </location>
</feature>
<dbReference type="GO" id="GO:0005886">
    <property type="term" value="C:plasma membrane"/>
    <property type="evidence" value="ECO:0007669"/>
    <property type="project" value="UniProtKB-SubCell"/>
</dbReference>
<comment type="subcellular location">
    <subcellularLocation>
        <location evidence="1">Cell membrane</location>
        <topology evidence="1">Multi-pass membrane protein</topology>
    </subcellularLocation>
</comment>
<feature type="coiled-coil region" evidence="6">
    <location>
        <begin position="42"/>
        <end position="84"/>
    </location>
</feature>
<protein>
    <recommendedName>
        <fullName evidence="8">Cytochrome b561 bacterial/Ni-hydrogenase domain-containing protein</fullName>
    </recommendedName>
</protein>
<keyword evidence="6" id="KW-0175">Coiled coil</keyword>
<keyword evidence="5 7" id="KW-0472">Membrane</keyword>
<dbReference type="Pfam" id="PF01292">
    <property type="entry name" value="Ni_hydr_CYTB"/>
    <property type="match status" value="1"/>
</dbReference>
<evidence type="ECO:0000256" key="6">
    <source>
        <dbReference type="SAM" id="Coils"/>
    </source>
</evidence>
<dbReference type="EMBL" id="AVPL01000017">
    <property type="protein sequence ID" value="KGN41496.1"/>
    <property type="molecule type" value="Genomic_DNA"/>
</dbReference>
<feature type="transmembrane region" description="Helical" evidence="7">
    <location>
        <begin position="104"/>
        <end position="123"/>
    </location>
</feature>
<dbReference type="SUPFAM" id="SSF81342">
    <property type="entry name" value="Transmembrane di-heme cytochromes"/>
    <property type="match status" value="1"/>
</dbReference>
<keyword evidence="3 7" id="KW-0812">Transmembrane</keyword>
<sequence>MRWRNGPHGYGRVSKILHWVTVLALSAQFVVGWSMEADDGAFAAQEARLEQLEDRADSLEGDARDAARDEVARLEDELEARSDRADDEFVRDSLHRPTDPSLPLAHVALGLLVLALGIARVLWRRHGLPPWAEHLGPAARRISAVTEKVLIGLLFVIPLTGLLLLEVGSHWLGVHVAAHLLFFAAIAVHVGLMLGHARQGQLRRML</sequence>
<gene>
    <name evidence="9" type="ORF">N801_07375</name>
</gene>
<evidence type="ECO:0000256" key="1">
    <source>
        <dbReference type="ARBA" id="ARBA00004651"/>
    </source>
</evidence>
<dbReference type="InterPro" id="IPR011577">
    <property type="entry name" value="Cyt_b561_bac/Ni-Hgenase"/>
</dbReference>
<feature type="transmembrane region" description="Helical" evidence="7">
    <location>
        <begin position="144"/>
        <end position="165"/>
    </location>
</feature>
<dbReference type="STRING" id="1385519.N801_07375"/>
<evidence type="ECO:0000313" key="10">
    <source>
        <dbReference type="Proteomes" id="UP000030013"/>
    </source>
</evidence>
<evidence type="ECO:0000313" key="9">
    <source>
        <dbReference type="EMBL" id="KGN41496.1"/>
    </source>
</evidence>
<evidence type="ECO:0000256" key="2">
    <source>
        <dbReference type="ARBA" id="ARBA00022475"/>
    </source>
</evidence>
<evidence type="ECO:0000256" key="5">
    <source>
        <dbReference type="ARBA" id="ARBA00023136"/>
    </source>
</evidence>
<dbReference type="GO" id="GO:0009055">
    <property type="term" value="F:electron transfer activity"/>
    <property type="evidence" value="ECO:0007669"/>
    <property type="project" value="InterPro"/>
</dbReference>
<dbReference type="GO" id="GO:0022904">
    <property type="term" value="P:respiratory electron transport chain"/>
    <property type="evidence" value="ECO:0007669"/>
    <property type="project" value="InterPro"/>
</dbReference>
<dbReference type="RefSeq" id="WP_035936299.1">
    <property type="nucleotide sequence ID" value="NZ_AVPL01000017.1"/>
</dbReference>
<evidence type="ECO:0000259" key="8">
    <source>
        <dbReference type="Pfam" id="PF01292"/>
    </source>
</evidence>
<evidence type="ECO:0000256" key="3">
    <source>
        <dbReference type="ARBA" id="ARBA00022692"/>
    </source>
</evidence>
<dbReference type="Proteomes" id="UP000030013">
    <property type="component" value="Unassembled WGS sequence"/>
</dbReference>
<accession>A0A0A0K166</accession>
<dbReference type="AlphaFoldDB" id="A0A0A0K166"/>
<dbReference type="InterPro" id="IPR016174">
    <property type="entry name" value="Di-haem_cyt_TM"/>
</dbReference>
<proteinExistence type="predicted"/>
<keyword evidence="4 7" id="KW-1133">Transmembrane helix</keyword>
<feature type="transmembrane region" description="Helical" evidence="7">
    <location>
        <begin position="171"/>
        <end position="195"/>
    </location>
</feature>
<reference evidence="9 10" key="1">
    <citation type="submission" date="2013-08" db="EMBL/GenBank/DDBJ databases">
        <title>The genome sequence of Knoellia aerolata.</title>
        <authorList>
            <person name="Zhu W."/>
            <person name="Wang G."/>
        </authorList>
    </citation>
    <scope>NUCLEOTIDE SEQUENCE [LARGE SCALE GENOMIC DNA]</scope>
    <source>
        <strain evidence="9 10">DSM 18566</strain>
    </source>
</reference>
<dbReference type="eggNOG" id="COG3038">
    <property type="taxonomic scope" value="Bacteria"/>
</dbReference>
<evidence type="ECO:0000256" key="7">
    <source>
        <dbReference type="SAM" id="Phobius"/>
    </source>
</evidence>
<organism evidence="9 10">
    <name type="scientific">Knoellia aerolata DSM 18566</name>
    <dbReference type="NCBI Taxonomy" id="1385519"/>
    <lineage>
        <taxon>Bacteria</taxon>
        <taxon>Bacillati</taxon>
        <taxon>Actinomycetota</taxon>
        <taxon>Actinomycetes</taxon>
        <taxon>Micrococcales</taxon>
        <taxon>Intrasporangiaceae</taxon>
        <taxon>Knoellia</taxon>
    </lineage>
</organism>
<keyword evidence="2" id="KW-1003">Cell membrane</keyword>
<comment type="caution">
    <text evidence="9">The sequence shown here is derived from an EMBL/GenBank/DDBJ whole genome shotgun (WGS) entry which is preliminary data.</text>
</comment>
<evidence type="ECO:0000256" key="4">
    <source>
        <dbReference type="ARBA" id="ARBA00022989"/>
    </source>
</evidence>
<name>A0A0A0K166_9MICO</name>
<feature type="transmembrane region" description="Helical" evidence="7">
    <location>
        <begin position="16"/>
        <end position="35"/>
    </location>
</feature>
<dbReference type="OrthoDB" id="7280471at2"/>